<dbReference type="PATRIC" id="fig|1276220.3.peg.267"/>
<dbReference type="InterPro" id="IPR009078">
    <property type="entry name" value="Ferritin-like_SF"/>
</dbReference>
<dbReference type="EMBL" id="CP005074">
    <property type="protein sequence ID" value="AGR40928.1"/>
    <property type="molecule type" value="Genomic_DNA"/>
</dbReference>
<dbReference type="Pfam" id="PF00210">
    <property type="entry name" value="Ferritin"/>
    <property type="match status" value="1"/>
</dbReference>
<dbReference type="STRING" id="1276220.STAIW_v1c02640"/>
<protein>
    <recommendedName>
        <fullName evidence="1">Ferritin-like diiron domain-containing protein</fullName>
    </recommendedName>
</protein>
<dbReference type="OrthoDB" id="9801481at2"/>
<dbReference type="PROSITE" id="PS50905">
    <property type="entry name" value="FERRITIN_LIKE"/>
    <property type="match status" value="1"/>
</dbReference>
<dbReference type="Gene3D" id="1.20.1260.10">
    <property type="match status" value="1"/>
</dbReference>
<evidence type="ECO:0000313" key="3">
    <source>
        <dbReference type="Proteomes" id="UP000014984"/>
    </source>
</evidence>
<dbReference type="SUPFAM" id="SSF47240">
    <property type="entry name" value="Ferritin-like"/>
    <property type="match status" value="1"/>
</dbReference>
<dbReference type="eggNOG" id="COG1528">
    <property type="taxonomic scope" value="Bacteria"/>
</dbReference>
<keyword evidence="3" id="KW-1185">Reference proteome</keyword>
<feature type="domain" description="Ferritin-like diiron" evidence="1">
    <location>
        <begin position="1"/>
        <end position="145"/>
    </location>
</feature>
<dbReference type="InterPro" id="IPR012347">
    <property type="entry name" value="Ferritin-like"/>
</dbReference>
<accession>S5MAY4</accession>
<dbReference type="InterPro" id="IPR008331">
    <property type="entry name" value="Ferritin_DPS_dom"/>
</dbReference>
<dbReference type="KEGG" id="stai:STAIW_v1c02640"/>
<dbReference type="GO" id="GO:0008199">
    <property type="term" value="F:ferric iron binding"/>
    <property type="evidence" value="ECO:0007669"/>
    <property type="project" value="InterPro"/>
</dbReference>
<dbReference type="InterPro" id="IPR009040">
    <property type="entry name" value="Ferritin-like_diiron"/>
</dbReference>
<name>S5MAY4_9MOLU</name>
<reference evidence="2 3" key="1">
    <citation type="journal article" date="2013" name="Genome Biol. Evol.">
        <title>Comparison of metabolic capacities and inference of gene content evolution in mosquito-associated Spiroplasma diminutum and S. taiwanense.</title>
        <authorList>
            <person name="Lo W.S."/>
            <person name="Ku C."/>
            <person name="Chen L.L."/>
            <person name="Chang T.H."/>
            <person name="Kuo C.H."/>
        </authorList>
    </citation>
    <scope>NUCLEOTIDE SEQUENCE [LARGE SCALE GENOMIC DNA]</scope>
    <source>
        <strain evidence="2">CT-1</strain>
    </source>
</reference>
<sequence>MLNKKIQKDLQKYIDEHAIMQNKCFNLSKNCNELGYPGFTHFFQVQAQDEFLHQRRIMNYLLGRNSTYIMNTLDLQYKNFDSIIEIIEEYKKCREHFALISNEFWVNAQSLKDIASVKFYEWFIIDFYEEISEINDLLDWIKMSNGNFYNIDKKLAKRENPDTELVVDPFSPHS</sequence>
<evidence type="ECO:0000259" key="1">
    <source>
        <dbReference type="PROSITE" id="PS50905"/>
    </source>
</evidence>
<dbReference type="HOGENOM" id="CLU_065681_1_2_14"/>
<dbReference type="Proteomes" id="UP000014984">
    <property type="component" value="Chromosome"/>
</dbReference>
<evidence type="ECO:0000313" key="2">
    <source>
        <dbReference type="EMBL" id="AGR40928.1"/>
    </source>
</evidence>
<dbReference type="RefSeq" id="WP_020834067.1">
    <property type="nucleotide sequence ID" value="NC_021846.1"/>
</dbReference>
<organism evidence="2 3">
    <name type="scientific">Spiroplasma taiwanense CT-1</name>
    <dbReference type="NCBI Taxonomy" id="1276220"/>
    <lineage>
        <taxon>Bacteria</taxon>
        <taxon>Bacillati</taxon>
        <taxon>Mycoplasmatota</taxon>
        <taxon>Mollicutes</taxon>
        <taxon>Entomoplasmatales</taxon>
        <taxon>Spiroplasmataceae</taxon>
        <taxon>Spiroplasma</taxon>
    </lineage>
</organism>
<gene>
    <name evidence="2" type="ORF">STAIW_v1c02640</name>
</gene>
<proteinExistence type="predicted"/>
<dbReference type="AlphaFoldDB" id="S5MAY4"/>